<dbReference type="CDD" id="cd21037">
    <property type="entry name" value="MLKL_NTD"/>
    <property type="match status" value="1"/>
</dbReference>
<evidence type="ECO:0000313" key="1">
    <source>
        <dbReference type="EMBL" id="KAK0487160.1"/>
    </source>
</evidence>
<reference evidence="1" key="1">
    <citation type="submission" date="2023-06" db="EMBL/GenBank/DDBJ databases">
        <authorList>
            <consortium name="Lawrence Berkeley National Laboratory"/>
            <person name="Ahrendt S."/>
            <person name="Sahu N."/>
            <person name="Indic B."/>
            <person name="Wong-Bajracharya J."/>
            <person name="Merenyi Z."/>
            <person name="Ke H.-M."/>
            <person name="Monk M."/>
            <person name="Kocsube S."/>
            <person name="Drula E."/>
            <person name="Lipzen A."/>
            <person name="Balint B."/>
            <person name="Henrissat B."/>
            <person name="Andreopoulos B."/>
            <person name="Martin F.M."/>
            <person name="Harder C.B."/>
            <person name="Rigling D."/>
            <person name="Ford K.L."/>
            <person name="Foster G.D."/>
            <person name="Pangilinan J."/>
            <person name="Papanicolaou A."/>
            <person name="Barry K."/>
            <person name="LaButti K."/>
            <person name="Viragh M."/>
            <person name="Koriabine M."/>
            <person name="Yan M."/>
            <person name="Riley R."/>
            <person name="Champramary S."/>
            <person name="Plett K.L."/>
            <person name="Tsai I.J."/>
            <person name="Slot J."/>
            <person name="Sipos G."/>
            <person name="Plett J."/>
            <person name="Nagy L.G."/>
            <person name="Grigoriev I.V."/>
        </authorList>
    </citation>
    <scope>NUCLEOTIDE SEQUENCE</scope>
    <source>
        <strain evidence="1">ICMP 16352</strain>
    </source>
</reference>
<dbReference type="EMBL" id="JAUEPR010000003">
    <property type="protein sequence ID" value="KAK0487160.1"/>
    <property type="molecule type" value="Genomic_DNA"/>
</dbReference>
<organism evidence="1 2">
    <name type="scientific">Armillaria novae-zelandiae</name>
    <dbReference type="NCBI Taxonomy" id="153914"/>
    <lineage>
        <taxon>Eukaryota</taxon>
        <taxon>Fungi</taxon>
        <taxon>Dikarya</taxon>
        <taxon>Basidiomycota</taxon>
        <taxon>Agaricomycotina</taxon>
        <taxon>Agaricomycetes</taxon>
        <taxon>Agaricomycetidae</taxon>
        <taxon>Agaricales</taxon>
        <taxon>Marasmiineae</taxon>
        <taxon>Physalacriaceae</taxon>
        <taxon>Armillaria</taxon>
    </lineage>
</organism>
<gene>
    <name evidence="1" type="ORF">IW261DRAFT_1446193</name>
</gene>
<comment type="caution">
    <text evidence="1">The sequence shown here is derived from an EMBL/GenBank/DDBJ whole genome shotgun (WGS) entry which is preliminary data.</text>
</comment>
<evidence type="ECO:0000313" key="2">
    <source>
        <dbReference type="Proteomes" id="UP001175227"/>
    </source>
</evidence>
<dbReference type="AlphaFoldDB" id="A0AA39PNL3"/>
<sequence length="164" mass="17936">MTTKGSPDDTHVADTSSGNKTANATIILGIVKTICDALDGVPYVEMVAGLASTAIQVIEEVDTCKGEWAKVKATVLQIRDIVLEFRHGRDDSMPLPDDVRAAFRELEICLREVLEAVIQYQDVNVGKRVLERSALKAEATSCVGCIDMAAKVFQVCHLCFCTWF</sequence>
<keyword evidence="2" id="KW-1185">Reference proteome</keyword>
<protein>
    <submittedName>
        <fullName evidence="1">Uncharacterized protein</fullName>
    </submittedName>
</protein>
<dbReference type="GO" id="GO:0007166">
    <property type="term" value="P:cell surface receptor signaling pathway"/>
    <property type="evidence" value="ECO:0007669"/>
    <property type="project" value="InterPro"/>
</dbReference>
<dbReference type="InterPro" id="IPR059179">
    <property type="entry name" value="MLKL-like_MCAfunc"/>
</dbReference>
<proteinExistence type="predicted"/>
<accession>A0AA39PNL3</accession>
<name>A0AA39PNL3_9AGAR</name>
<dbReference type="Gene3D" id="1.20.930.20">
    <property type="entry name" value="Adaptor protein Cbl, N-terminal domain"/>
    <property type="match status" value="1"/>
</dbReference>
<dbReference type="Proteomes" id="UP001175227">
    <property type="component" value="Unassembled WGS sequence"/>
</dbReference>
<dbReference type="InterPro" id="IPR036537">
    <property type="entry name" value="Adaptor_Cbl_N_dom_sf"/>
</dbReference>